<comment type="similarity">
    <text evidence="2">Belongs to the autoinducer-2 exporter (AI-2E) (TC 2.A.86) family.</text>
</comment>
<feature type="transmembrane region" description="Helical" evidence="6">
    <location>
        <begin position="47"/>
        <end position="76"/>
    </location>
</feature>
<dbReference type="GO" id="GO:0055085">
    <property type="term" value="P:transmembrane transport"/>
    <property type="evidence" value="ECO:0007669"/>
    <property type="project" value="TreeGrafter"/>
</dbReference>
<keyword evidence="5 6" id="KW-0472">Membrane</keyword>
<protein>
    <submittedName>
        <fullName evidence="7">AI-2E family transporter</fullName>
    </submittedName>
</protein>
<keyword evidence="3 6" id="KW-0812">Transmembrane</keyword>
<keyword evidence="8" id="KW-1185">Reference proteome</keyword>
<dbReference type="Pfam" id="PF01594">
    <property type="entry name" value="AI-2E_transport"/>
    <property type="match status" value="1"/>
</dbReference>
<dbReference type="Proteomes" id="UP000574067">
    <property type="component" value="Unassembled WGS sequence"/>
</dbReference>
<evidence type="ECO:0000256" key="2">
    <source>
        <dbReference type="ARBA" id="ARBA00009773"/>
    </source>
</evidence>
<accession>A0A848F575</accession>
<dbReference type="EMBL" id="JABBFW010000001">
    <property type="protein sequence ID" value="NML13523.1"/>
    <property type="molecule type" value="Genomic_DNA"/>
</dbReference>
<proteinExistence type="inferred from homology"/>
<dbReference type="AlphaFoldDB" id="A0A848F575"/>
<evidence type="ECO:0000256" key="4">
    <source>
        <dbReference type="ARBA" id="ARBA00022989"/>
    </source>
</evidence>
<dbReference type="InterPro" id="IPR002549">
    <property type="entry name" value="AI-2E-like"/>
</dbReference>
<feature type="transmembrane region" description="Helical" evidence="6">
    <location>
        <begin position="237"/>
        <end position="259"/>
    </location>
</feature>
<feature type="transmembrane region" description="Helical" evidence="6">
    <location>
        <begin position="178"/>
        <end position="200"/>
    </location>
</feature>
<evidence type="ECO:0000256" key="5">
    <source>
        <dbReference type="ARBA" id="ARBA00023136"/>
    </source>
</evidence>
<gene>
    <name evidence="7" type="ORF">HHL10_00830</name>
</gene>
<dbReference type="PANTHER" id="PTHR21716">
    <property type="entry name" value="TRANSMEMBRANE PROTEIN"/>
    <property type="match status" value="1"/>
</dbReference>
<keyword evidence="4 6" id="KW-1133">Transmembrane helix</keyword>
<evidence type="ECO:0000313" key="8">
    <source>
        <dbReference type="Proteomes" id="UP000574067"/>
    </source>
</evidence>
<feature type="transmembrane region" description="Helical" evidence="6">
    <location>
        <begin position="265"/>
        <end position="290"/>
    </location>
</feature>
<dbReference type="PANTHER" id="PTHR21716:SF16">
    <property type="entry name" value="BLL1467 PROTEIN"/>
    <property type="match status" value="1"/>
</dbReference>
<feature type="transmembrane region" description="Helical" evidence="6">
    <location>
        <begin position="341"/>
        <end position="363"/>
    </location>
</feature>
<evidence type="ECO:0000256" key="1">
    <source>
        <dbReference type="ARBA" id="ARBA00004141"/>
    </source>
</evidence>
<feature type="transmembrane region" description="Helical" evidence="6">
    <location>
        <begin position="88"/>
        <end position="113"/>
    </location>
</feature>
<evidence type="ECO:0000256" key="3">
    <source>
        <dbReference type="ARBA" id="ARBA00022692"/>
    </source>
</evidence>
<feature type="transmembrane region" description="Helical" evidence="6">
    <location>
        <begin position="302"/>
        <end position="321"/>
    </location>
</feature>
<evidence type="ECO:0000256" key="6">
    <source>
        <dbReference type="SAM" id="Phobius"/>
    </source>
</evidence>
<organism evidence="7 8">
    <name type="scientific">Azohydromonas caseinilytica</name>
    <dbReference type="NCBI Taxonomy" id="2728836"/>
    <lineage>
        <taxon>Bacteria</taxon>
        <taxon>Pseudomonadati</taxon>
        <taxon>Pseudomonadota</taxon>
        <taxon>Betaproteobacteria</taxon>
        <taxon>Burkholderiales</taxon>
        <taxon>Sphaerotilaceae</taxon>
        <taxon>Azohydromonas</taxon>
    </lineage>
</organism>
<sequence>MSAVEPVPVSRPAERAVAKAEPLAPPPAAPAVPVPTPWHGSATLKGLLAIATIFLLKLAQPLLVPVVVAVVLTFLLSPQVRALRRHGVPEVLGALVLVAALLGGTVLLGSALVTPAAQWWSRAPSVMTALEQQIDRARRAIPILAPPARPPVARNAPPPVDPIKDKIASEGVTLTRLVLGHVLSFGFSAASTVILLYFLLASEHWMLSRTVEAIPRRRTRALVVAGVRSAQQEIGQFLGALSIINLGVALVTGAAMAYIGLPNPVLWGTVAGVLNFIPYIGPLLNTLLLLTAGLLSFGDSALLVAPAAAYLLIHAIEANAVSPVFVSKRLSLSPISVFLSVMFWGWLWGVSGAVLAVPILVGLRSVCKRNRRLRLLCVYLEGSRKPPPSLASLLRHKRRRPRTLT</sequence>
<comment type="caution">
    <text evidence="7">The sequence shown here is derived from an EMBL/GenBank/DDBJ whole genome shotgun (WGS) entry which is preliminary data.</text>
</comment>
<name>A0A848F575_9BURK</name>
<dbReference type="RefSeq" id="WP_169158445.1">
    <property type="nucleotide sequence ID" value="NZ_JABBFW010000001.1"/>
</dbReference>
<dbReference type="GO" id="GO:0016020">
    <property type="term" value="C:membrane"/>
    <property type="evidence" value="ECO:0007669"/>
    <property type="project" value="UniProtKB-SubCell"/>
</dbReference>
<reference evidence="7 8" key="1">
    <citation type="submission" date="2020-04" db="EMBL/GenBank/DDBJ databases">
        <title>Azohydromonas sp. isolated from soil.</title>
        <authorList>
            <person name="Dahal R.H."/>
        </authorList>
    </citation>
    <scope>NUCLEOTIDE SEQUENCE [LARGE SCALE GENOMIC DNA]</scope>
    <source>
        <strain evidence="7 8">G-1-1-14</strain>
    </source>
</reference>
<evidence type="ECO:0000313" key="7">
    <source>
        <dbReference type="EMBL" id="NML13523.1"/>
    </source>
</evidence>
<comment type="subcellular location">
    <subcellularLocation>
        <location evidence="1">Membrane</location>
        <topology evidence="1">Multi-pass membrane protein</topology>
    </subcellularLocation>
</comment>